<keyword evidence="3" id="KW-1185">Reference proteome</keyword>
<comment type="caution">
    <text evidence="2">The sequence shown here is derived from an EMBL/GenBank/DDBJ whole genome shotgun (WGS) entry which is preliminary data.</text>
</comment>
<evidence type="ECO:0000313" key="3">
    <source>
        <dbReference type="Proteomes" id="UP000654604"/>
    </source>
</evidence>
<protein>
    <recommendedName>
        <fullName evidence="4">Collagen-like protein</fullName>
    </recommendedName>
</protein>
<feature type="compositionally biased region" description="Gly residues" evidence="1">
    <location>
        <begin position="110"/>
        <end position="123"/>
    </location>
</feature>
<feature type="compositionally biased region" description="Low complexity" evidence="1">
    <location>
        <begin position="124"/>
        <end position="140"/>
    </location>
</feature>
<organism evidence="2 3">
    <name type="scientific">Cyanobacterium stanieri LEGE 03274</name>
    <dbReference type="NCBI Taxonomy" id="1828756"/>
    <lineage>
        <taxon>Bacteria</taxon>
        <taxon>Bacillati</taxon>
        <taxon>Cyanobacteriota</taxon>
        <taxon>Cyanophyceae</taxon>
        <taxon>Oscillatoriophycideae</taxon>
        <taxon>Chroococcales</taxon>
        <taxon>Geminocystaceae</taxon>
        <taxon>Cyanobacterium</taxon>
    </lineage>
</organism>
<dbReference type="PROSITE" id="PS51257">
    <property type="entry name" value="PROKAR_LIPOPROTEIN"/>
    <property type="match status" value="1"/>
</dbReference>
<evidence type="ECO:0008006" key="4">
    <source>
        <dbReference type="Google" id="ProtNLM"/>
    </source>
</evidence>
<feature type="non-terminal residue" evidence="2">
    <location>
        <position position="154"/>
    </location>
</feature>
<dbReference type="EMBL" id="JADEWC010000046">
    <property type="protein sequence ID" value="MBE9223767.1"/>
    <property type="molecule type" value="Genomic_DNA"/>
</dbReference>
<evidence type="ECO:0000313" key="2">
    <source>
        <dbReference type="EMBL" id="MBE9223767.1"/>
    </source>
</evidence>
<proteinExistence type="predicted"/>
<feature type="region of interest" description="Disordered" evidence="1">
    <location>
        <begin position="94"/>
        <end position="154"/>
    </location>
</feature>
<sequence>MNKISILLLSSMLFLGGCTIGGEEEDFSQDIPPIPPAEQPEDNQAEEVEEPIIVGTANGIIPSTDPEARLRQIEDGRSDPFALPTVPRVTIQQIVTPEGTTENGVNGTAGTNGAGVNPGGTAGADGTAGTNGANVTPGTVLPDGTVVPPGALGP</sequence>
<gene>
    <name evidence="2" type="ORF">IQ215_13775</name>
</gene>
<feature type="compositionally biased region" description="Acidic residues" evidence="1">
    <location>
        <begin position="39"/>
        <end position="48"/>
    </location>
</feature>
<evidence type="ECO:0000256" key="1">
    <source>
        <dbReference type="SAM" id="MobiDB-lite"/>
    </source>
</evidence>
<dbReference type="Proteomes" id="UP000654604">
    <property type="component" value="Unassembled WGS sequence"/>
</dbReference>
<name>A0ABR9V788_9CHRO</name>
<feature type="compositionally biased region" description="Low complexity" evidence="1">
    <location>
        <begin position="96"/>
        <end position="109"/>
    </location>
</feature>
<reference evidence="2 3" key="1">
    <citation type="submission" date="2020-10" db="EMBL/GenBank/DDBJ databases">
        <authorList>
            <person name="Castelo-Branco R."/>
            <person name="Eusebio N."/>
            <person name="Adriana R."/>
            <person name="Vieira A."/>
            <person name="Brugerolle De Fraissinette N."/>
            <person name="Rezende De Castro R."/>
            <person name="Schneider M.P."/>
            <person name="Vasconcelos V."/>
            <person name="Leao P.N."/>
        </authorList>
    </citation>
    <scope>NUCLEOTIDE SEQUENCE [LARGE SCALE GENOMIC DNA]</scope>
    <source>
        <strain evidence="2 3">LEGE 03274</strain>
    </source>
</reference>
<feature type="region of interest" description="Disordered" evidence="1">
    <location>
        <begin position="24"/>
        <end position="48"/>
    </location>
</feature>
<accession>A0ABR9V788</accession>